<comment type="caution">
    <text evidence="1">The sequence shown here is derived from an EMBL/GenBank/DDBJ whole genome shotgun (WGS) entry which is preliminary data.</text>
</comment>
<dbReference type="Proteomes" id="UP000475862">
    <property type="component" value="Unassembled WGS sequence"/>
</dbReference>
<dbReference type="EMBL" id="VYZN01000018">
    <property type="protein sequence ID" value="KAE9537296.1"/>
    <property type="molecule type" value="Genomic_DNA"/>
</dbReference>
<gene>
    <name evidence="1" type="ORF">AGLY_006319</name>
</gene>
<name>A0A6G0TR72_APHGL</name>
<keyword evidence="2" id="KW-1185">Reference proteome</keyword>
<feature type="non-terminal residue" evidence="1">
    <location>
        <position position="1"/>
    </location>
</feature>
<dbReference type="AlphaFoldDB" id="A0A6G0TR72"/>
<evidence type="ECO:0000313" key="1">
    <source>
        <dbReference type="EMBL" id="KAE9537296.1"/>
    </source>
</evidence>
<accession>A0A6G0TR72</accession>
<sequence>VFIIYIILSILSSVKTFTLYRQFLKKLRIFTFNLLKVQTRFNFLLEHFLKHNFKFVEIMIQFQTSGVVSDGKVYILDRKTGIFTQNQFLTESIFLYGCNSKTNYCKYLKFLPNVYFKFLRNLSKTRKFAMRLNFKFLRNRVPNDNDLSSNDFKYFISRRYLKILPHLKFKFRQKFVKIMNICKLFCSSKFIKLFVFISNVKYSRLTNHLRSESFFTTEIFDFSNVLSSNFYDVYQNCKNLQTLEYFTISSDWQDRNN</sequence>
<protein>
    <submittedName>
        <fullName evidence="1">Uncharacterized protein</fullName>
    </submittedName>
</protein>
<reference evidence="1 2" key="1">
    <citation type="submission" date="2019-08" db="EMBL/GenBank/DDBJ databases">
        <title>The genome of the soybean aphid Biotype 1, its phylome, world population structure and adaptation to the North American continent.</title>
        <authorList>
            <person name="Giordano R."/>
            <person name="Donthu R.K."/>
            <person name="Hernandez A.G."/>
            <person name="Wright C.L."/>
            <person name="Zimin A.V."/>
        </authorList>
    </citation>
    <scope>NUCLEOTIDE SEQUENCE [LARGE SCALE GENOMIC DNA]</scope>
    <source>
        <tissue evidence="1">Whole aphids</tissue>
    </source>
</reference>
<organism evidence="1 2">
    <name type="scientific">Aphis glycines</name>
    <name type="common">Soybean aphid</name>
    <dbReference type="NCBI Taxonomy" id="307491"/>
    <lineage>
        <taxon>Eukaryota</taxon>
        <taxon>Metazoa</taxon>
        <taxon>Ecdysozoa</taxon>
        <taxon>Arthropoda</taxon>
        <taxon>Hexapoda</taxon>
        <taxon>Insecta</taxon>
        <taxon>Pterygota</taxon>
        <taxon>Neoptera</taxon>
        <taxon>Paraneoptera</taxon>
        <taxon>Hemiptera</taxon>
        <taxon>Sternorrhyncha</taxon>
        <taxon>Aphidomorpha</taxon>
        <taxon>Aphidoidea</taxon>
        <taxon>Aphididae</taxon>
        <taxon>Aphidini</taxon>
        <taxon>Aphis</taxon>
        <taxon>Aphis</taxon>
    </lineage>
</organism>
<proteinExistence type="predicted"/>
<evidence type="ECO:0000313" key="2">
    <source>
        <dbReference type="Proteomes" id="UP000475862"/>
    </source>
</evidence>